<dbReference type="Pfam" id="PF07983">
    <property type="entry name" value="X8"/>
    <property type="match status" value="1"/>
</dbReference>
<keyword evidence="1" id="KW-0732">Signal</keyword>
<dbReference type="OrthoDB" id="1436162at2759"/>
<proteinExistence type="predicted"/>
<feature type="region of interest" description="Disordered" evidence="2">
    <location>
        <begin position="1"/>
        <end position="25"/>
    </location>
</feature>
<name>A0A8S0PU10_OLEEU</name>
<evidence type="ECO:0000313" key="5">
    <source>
        <dbReference type="Proteomes" id="UP000594638"/>
    </source>
</evidence>
<dbReference type="AlphaFoldDB" id="A0A8S0PU10"/>
<keyword evidence="5" id="KW-1185">Reference proteome</keyword>
<dbReference type="EMBL" id="CACTIH010000172">
    <property type="protein sequence ID" value="CAA2956059.1"/>
    <property type="molecule type" value="Genomic_DNA"/>
</dbReference>
<organism evidence="4 5">
    <name type="scientific">Olea europaea subsp. europaea</name>
    <dbReference type="NCBI Taxonomy" id="158383"/>
    <lineage>
        <taxon>Eukaryota</taxon>
        <taxon>Viridiplantae</taxon>
        <taxon>Streptophyta</taxon>
        <taxon>Embryophyta</taxon>
        <taxon>Tracheophyta</taxon>
        <taxon>Spermatophyta</taxon>
        <taxon>Magnoliopsida</taxon>
        <taxon>eudicotyledons</taxon>
        <taxon>Gunneridae</taxon>
        <taxon>Pentapetalae</taxon>
        <taxon>asterids</taxon>
        <taxon>lamiids</taxon>
        <taxon>Lamiales</taxon>
        <taxon>Oleaceae</taxon>
        <taxon>Oleeae</taxon>
        <taxon>Olea</taxon>
    </lineage>
</organism>
<evidence type="ECO:0000256" key="1">
    <source>
        <dbReference type="ARBA" id="ARBA00022729"/>
    </source>
</evidence>
<dbReference type="PANTHER" id="PTHR31044">
    <property type="entry name" value="BETA-1,3 GLUCANASE"/>
    <property type="match status" value="1"/>
</dbReference>
<sequence>MVNLSAPPFGPHLPPCNPSSDAGSAAAPVAAAVQNGLWCVAKPSVPPKTHQEALDYACGEGAADCEAIRPHGPLFP</sequence>
<comment type="caution">
    <text evidence="4">The sequence shown here is derived from an EMBL/GenBank/DDBJ whole genome shotgun (WGS) entry which is preliminary data.</text>
</comment>
<evidence type="ECO:0000313" key="4">
    <source>
        <dbReference type="EMBL" id="CAA2956059.1"/>
    </source>
</evidence>
<accession>A0A8S0PU10</accession>
<dbReference type="PANTHER" id="PTHR31044:SF28">
    <property type="entry name" value="CARBOHYDRATE-BINDING X8 DOMAIN SUPERFAMILY PROTEIN"/>
    <property type="match status" value="1"/>
</dbReference>
<dbReference type="InterPro" id="IPR012946">
    <property type="entry name" value="X8"/>
</dbReference>
<dbReference type="Proteomes" id="UP000594638">
    <property type="component" value="Unassembled WGS sequence"/>
</dbReference>
<gene>
    <name evidence="4" type="ORF">OLEA9_A119265</name>
</gene>
<dbReference type="Gramene" id="OE9A119265T1">
    <property type="protein sequence ID" value="OE9A119265C1"/>
    <property type="gene ID" value="OE9A119265"/>
</dbReference>
<dbReference type="SMART" id="SM00768">
    <property type="entry name" value="X8"/>
    <property type="match status" value="1"/>
</dbReference>
<feature type="domain" description="X8" evidence="3">
    <location>
        <begin position="37"/>
        <end position="75"/>
    </location>
</feature>
<evidence type="ECO:0000259" key="3">
    <source>
        <dbReference type="SMART" id="SM00768"/>
    </source>
</evidence>
<evidence type="ECO:0000256" key="2">
    <source>
        <dbReference type="SAM" id="MobiDB-lite"/>
    </source>
</evidence>
<dbReference type="InterPro" id="IPR044788">
    <property type="entry name" value="X8_dom_prot"/>
</dbReference>
<dbReference type="GO" id="GO:0009506">
    <property type="term" value="C:plasmodesma"/>
    <property type="evidence" value="ECO:0007669"/>
    <property type="project" value="UniProtKB-ARBA"/>
</dbReference>
<reference evidence="4 5" key="1">
    <citation type="submission" date="2019-12" db="EMBL/GenBank/DDBJ databases">
        <authorList>
            <person name="Alioto T."/>
            <person name="Alioto T."/>
            <person name="Gomez Garrido J."/>
        </authorList>
    </citation>
    <scope>NUCLEOTIDE SEQUENCE [LARGE SCALE GENOMIC DNA]</scope>
</reference>
<protein>
    <submittedName>
        <fullName evidence="4">Glucan endo-1,3-beta-glucosidase 12</fullName>
    </submittedName>
</protein>
<feature type="compositionally biased region" description="Pro residues" evidence="2">
    <location>
        <begin position="8"/>
        <end position="17"/>
    </location>
</feature>